<organism evidence="2 3">
    <name type="scientific">Nonomuraea africana</name>
    <dbReference type="NCBI Taxonomy" id="46171"/>
    <lineage>
        <taxon>Bacteria</taxon>
        <taxon>Bacillati</taxon>
        <taxon>Actinomycetota</taxon>
        <taxon>Actinomycetes</taxon>
        <taxon>Streptosporangiales</taxon>
        <taxon>Streptosporangiaceae</taxon>
        <taxon>Nonomuraea</taxon>
    </lineage>
</organism>
<dbReference type="NCBIfam" id="TIGR03083">
    <property type="entry name" value="maleylpyruvate isomerase family mycothiol-dependent enzyme"/>
    <property type="match status" value="1"/>
</dbReference>
<dbReference type="InterPro" id="IPR024344">
    <property type="entry name" value="MDMPI_metal-binding"/>
</dbReference>
<accession>A0ABR9KPS7</accession>
<feature type="domain" description="Mycothiol-dependent maleylpyruvate isomerase metal-binding" evidence="1">
    <location>
        <begin position="10"/>
        <end position="139"/>
    </location>
</feature>
<protein>
    <submittedName>
        <fullName evidence="2">Uncharacterized protein (TIGR03086 family)</fullName>
    </submittedName>
</protein>
<proteinExistence type="predicted"/>
<evidence type="ECO:0000313" key="2">
    <source>
        <dbReference type="EMBL" id="MBE1564016.1"/>
    </source>
</evidence>
<evidence type="ECO:0000313" key="3">
    <source>
        <dbReference type="Proteomes" id="UP000661607"/>
    </source>
</evidence>
<reference evidence="2 3" key="1">
    <citation type="submission" date="2020-10" db="EMBL/GenBank/DDBJ databases">
        <title>Sequencing the genomes of 1000 actinobacteria strains.</title>
        <authorList>
            <person name="Klenk H.-P."/>
        </authorList>
    </citation>
    <scope>NUCLEOTIDE SEQUENCE [LARGE SCALE GENOMIC DNA]</scope>
    <source>
        <strain evidence="2 3">DSM 43748</strain>
    </source>
</reference>
<dbReference type="InterPro" id="IPR017517">
    <property type="entry name" value="Maleyloyr_isom"/>
</dbReference>
<name>A0ABR9KPS7_9ACTN</name>
<sequence>MSEIAERYSDLADAFLARVRATPAGRWDAPSPCQGWVARDVVAHVINGHRGILAAVHGTRPEAEHGVAVSPMADAPAVEPDADLAAAFIACRDQILAMLRDPILARRPLPGGPLGPVPVEEATDVIGALELLGHTWDLARATGGDEKLDPEAVARTHQALLPHHAALLATGAFAPSAPTVRDADGQTAFLRFIGRQP</sequence>
<dbReference type="Gene3D" id="1.20.120.450">
    <property type="entry name" value="dinb family like domain"/>
    <property type="match status" value="1"/>
</dbReference>
<dbReference type="SUPFAM" id="SSF109854">
    <property type="entry name" value="DinB/YfiT-like putative metalloenzymes"/>
    <property type="match status" value="1"/>
</dbReference>
<keyword evidence="3" id="KW-1185">Reference proteome</keyword>
<dbReference type="InterPro" id="IPR034660">
    <property type="entry name" value="DinB/YfiT-like"/>
</dbReference>
<dbReference type="Pfam" id="PF11716">
    <property type="entry name" value="MDMPI_N"/>
    <property type="match status" value="1"/>
</dbReference>
<evidence type="ECO:0000259" key="1">
    <source>
        <dbReference type="Pfam" id="PF11716"/>
    </source>
</evidence>
<dbReference type="RefSeq" id="WP_192778471.1">
    <property type="nucleotide sequence ID" value="NZ_BAAASY010000028.1"/>
</dbReference>
<dbReference type="EMBL" id="JADBEF010000001">
    <property type="protein sequence ID" value="MBE1564016.1"/>
    <property type="molecule type" value="Genomic_DNA"/>
</dbReference>
<comment type="caution">
    <text evidence="2">The sequence shown here is derived from an EMBL/GenBank/DDBJ whole genome shotgun (WGS) entry which is preliminary data.</text>
</comment>
<dbReference type="Proteomes" id="UP000661607">
    <property type="component" value="Unassembled WGS sequence"/>
</dbReference>
<gene>
    <name evidence="2" type="ORF">H4W81_006795</name>
</gene>